<keyword evidence="2" id="KW-0808">Transferase</keyword>
<dbReference type="Gene3D" id="3.40.630.30">
    <property type="match status" value="1"/>
</dbReference>
<dbReference type="GO" id="GO:0016747">
    <property type="term" value="F:acyltransferase activity, transferring groups other than amino-acyl groups"/>
    <property type="evidence" value="ECO:0007669"/>
    <property type="project" value="InterPro"/>
</dbReference>
<gene>
    <name evidence="2" type="ORF">SAMN04490239_9481</name>
</gene>
<dbReference type="CDD" id="cd04301">
    <property type="entry name" value="NAT_SF"/>
    <property type="match status" value="1"/>
</dbReference>
<accession>A0A1H5F2P5</accession>
<name>A0A1H5F2P5_9NOCA</name>
<dbReference type="InterPro" id="IPR016181">
    <property type="entry name" value="Acyl_CoA_acyltransferase"/>
</dbReference>
<dbReference type="InterPro" id="IPR000182">
    <property type="entry name" value="GNAT_dom"/>
</dbReference>
<dbReference type="PROSITE" id="PS51186">
    <property type="entry name" value="GNAT"/>
    <property type="match status" value="1"/>
</dbReference>
<organism evidence="2 3">
    <name type="scientific">Rhodococcus koreensis</name>
    <dbReference type="NCBI Taxonomy" id="99653"/>
    <lineage>
        <taxon>Bacteria</taxon>
        <taxon>Bacillati</taxon>
        <taxon>Actinomycetota</taxon>
        <taxon>Actinomycetes</taxon>
        <taxon>Mycobacteriales</taxon>
        <taxon>Nocardiaceae</taxon>
        <taxon>Rhodococcus</taxon>
    </lineage>
</organism>
<keyword evidence="3" id="KW-1185">Reference proteome</keyword>
<feature type="domain" description="N-acetyltransferase" evidence="1">
    <location>
        <begin position="36"/>
        <end position="171"/>
    </location>
</feature>
<sequence>MRAVKHLTGEFDSSGSIDSALRTPALPWSLVSALPVAIDEAGPDADGAISLLTYAVGSVDRDRLDVALVPYRTGSAVLAVARTPQMTVGVVGYSAAPDRTTLLHLATHPLYRRRGIGTALIHWVQSSHPGIPLVAETDADSVHFYEKSGFTSVSLGEKYPGVERYLVRRAPSHYAPPR</sequence>
<evidence type="ECO:0000313" key="2">
    <source>
        <dbReference type="EMBL" id="SED97717.1"/>
    </source>
</evidence>
<dbReference type="AlphaFoldDB" id="A0A1H5F2P5"/>
<reference evidence="3" key="1">
    <citation type="submission" date="2016-10" db="EMBL/GenBank/DDBJ databases">
        <authorList>
            <person name="Varghese N."/>
            <person name="Submissions S."/>
        </authorList>
    </citation>
    <scope>NUCLEOTIDE SEQUENCE [LARGE SCALE GENOMIC DNA]</scope>
    <source>
        <strain evidence="3">DSM 44498</strain>
    </source>
</reference>
<dbReference type="Pfam" id="PF13508">
    <property type="entry name" value="Acetyltransf_7"/>
    <property type="match status" value="1"/>
</dbReference>
<evidence type="ECO:0000259" key="1">
    <source>
        <dbReference type="PROSITE" id="PS51186"/>
    </source>
</evidence>
<dbReference type="OrthoDB" id="9799092at2"/>
<dbReference type="EMBL" id="FNSV01000008">
    <property type="protein sequence ID" value="SED97717.1"/>
    <property type="molecule type" value="Genomic_DNA"/>
</dbReference>
<protein>
    <submittedName>
        <fullName evidence="2">Acetyltransferase (GNAT) family protein</fullName>
    </submittedName>
</protein>
<dbReference type="SUPFAM" id="SSF55729">
    <property type="entry name" value="Acyl-CoA N-acyltransferases (Nat)"/>
    <property type="match status" value="1"/>
</dbReference>
<dbReference type="Proteomes" id="UP000183561">
    <property type="component" value="Unassembled WGS sequence"/>
</dbReference>
<proteinExistence type="predicted"/>
<evidence type="ECO:0000313" key="3">
    <source>
        <dbReference type="Proteomes" id="UP000183561"/>
    </source>
</evidence>